<keyword evidence="1" id="KW-0812">Transmembrane</keyword>
<feature type="transmembrane region" description="Helical" evidence="1">
    <location>
        <begin position="139"/>
        <end position="162"/>
    </location>
</feature>
<reference evidence="3" key="2">
    <citation type="submission" date="2011-02" db="EMBL/GenBank/DDBJ databases">
        <authorList>
            <person name="MacLean D."/>
        </authorList>
    </citation>
    <scope>NUCLEOTIDE SEQUENCE</scope>
</reference>
<keyword evidence="1" id="KW-0472">Membrane</keyword>
<dbReference type="GO" id="GO:0072665">
    <property type="term" value="P:protein localization to vacuole"/>
    <property type="evidence" value="ECO:0007669"/>
    <property type="project" value="TreeGrafter"/>
</dbReference>
<feature type="transmembrane region" description="Helical" evidence="1">
    <location>
        <begin position="57"/>
        <end position="76"/>
    </location>
</feature>
<feature type="transmembrane region" description="Helical" evidence="1">
    <location>
        <begin position="317"/>
        <end position="338"/>
    </location>
</feature>
<keyword evidence="2" id="KW-0732">Signal</keyword>
<evidence type="ECO:0000256" key="2">
    <source>
        <dbReference type="SAM" id="SignalP"/>
    </source>
</evidence>
<dbReference type="HOGENOM" id="CLU_037078_0_0_1"/>
<dbReference type="EMBL" id="FR824213">
    <property type="protein sequence ID" value="CCA22784.1"/>
    <property type="molecule type" value="Genomic_DNA"/>
</dbReference>
<feature type="signal peptide" evidence="2">
    <location>
        <begin position="1"/>
        <end position="19"/>
    </location>
</feature>
<feature type="transmembrane region" description="Helical" evidence="1">
    <location>
        <begin position="497"/>
        <end position="523"/>
    </location>
</feature>
<sequence>MFIWLVYAIVALLLLGSSASVVHYLQPSQKSNFASTANITLASTSVFSSYFISASSIAAITLSLLTLFLVPIDVYVVEHSLNENFRMTQQVLAQFYQITLMILVAYSSIVAPLAYNYAKQREMAHVTLIFDTKQHLKLAVKRTLCMLIGISLLFSIFTVLLLCGRPKNEPRVDWIKALIKFSYDFETFVQILVGTLILCGLYIWIFVCARGLAHVPLVGLLMEDHSEEQATSDGNTFQELLRENDMEREAIEQTQIALHARYIKQPGQTEPDPVLMSVADQERLHRIKLRKEQLSARQQVLEDNMRRTLRSRRRWKCWRIPLGLICLCLSVSIIISVLTTNVEKLLRSDFRQGFVTDRPSHLTVIDALLVASSQFFPMDYILFGILFYYIFIVSFRVLMQGQVHLLCLQFGWVKPRLTAASTVTLASLVMVYVVLICLFSLLTIAPQYASFGHQTFVDAETNQSRMCTLKEAAAGSHCRVTRLAEFYNSMVLSMPTFGLLFFLGQWLFAFSFIPWSFLAYSLAKPLKDPDPKMEKLLGNC</sequence>
<proteinExistence type="predicted"/>
<feature type="transmembrane region" description="Helical" evidence="1">
    <location>
        <begin position="380"/>
        <end position="398"/>
    </location>
</feature>
<reference evidence="3" key="1">
    <citation type="journal article" date="2011" name="PLoS Biol.">
        <title>Gene gain and loss during evolution of obligate parasitism in the white rust pathogen of Arabidopsis thaliana.</title>
        <authorList>
            <person name="Kemen E."/>
            <person name="Gardiner A."/>
            <person name="Schultz-Larsen T."/>
            <person name="Kemen A.C."/>
            <person name="Balmuth A.L."/>
            <person name="Robert-Seilaniantz A."/>
            <person name="Bailey K."/>
            <person name="Holub E."/>
            <person name="Studholme D.J."/>
            <person name="Maclean D."/>
            <person name="Jones J.D."/>
        </authorList>
    </citation>
    <scope>NUCLEOTIDE SEQUENCE</scope>
</reference>
<keyword evidence="1" id="KW-1133">Transmembrane helix</keyword>
<feature type="transmembrane region" description="Helical" evidence="1">
    <location>
        <begin position="419"/>
        <end position="445"/>
    </location>
</feature>
<organism evidence="3">
    <name type="scientific">Albugo laibachii Nc14</name>
    <dbReference type="NCBI Taxonomy" id="890382"/>
    <lineage>
        <taxon>Eukaryota</taxon>
        <taxon>Sar</taxon>
        <taxon>Stramenopiles</taxon>
        <taxon>Oomycota</taxon>
        <taxon>Peronosporomycetes</taxon>
        <taxon>Albuginales</taxon>
        <taxon>Albuginaceae</taxon>
        <taxon>Albugo</taxon>
    </lineage>
</organism>
<gene>
    <name evidence="3" type="primary">AlNc14C168G7927</name>
    <name evidence="3" type="ORF">ALNC14_089270</name>
</gene>
<feature type="transmembrane region" description="Helical" evidence="1">
    <location>
        <begin position="96"/>
        <end position="118"/>
    </location>
</feature>
<dbReference type="AlphaFoldDB" id="F0WN95"/>
<name>F0WN95_9STRA</name>
<accession>F0WN95</accession>
<evidence type="ECO:0000313" key="3">
    <source>
        <dbReference type="EMBL" id="CCA22784.1"/>
    </source>
</evidence>
<protein>
    <submittedName>
        <fullName evidence="3">Uncharacterized protein AlNc14C168G7927</fullName>
    </submittedName>
</protein>
<feature type="chain" id="PRO_5003259842" evidence="2">
    <location>
        <begin position="20"/>
        <end position="540"/>
    </location>
</feature>
<evidence type="ECO:0000256" key="1">
    <source>
        <dbReference type="SAM" id="Phobius"/>
    </source>
</evidence>
<dbReference type="GO" id="GO:0005774">
    <property type="term" value="C:vacuolar membrane"/>
    <property type="evidence" value="ECO:0007669"/>
    <property type="project" value="TreeGrafter"/>
</dbReference>
<feature type="transmembrane region" description="Helical" evidence="1">
    <location>
        <begin position="188"/>
        <end position="207"/>
    </location>
</feature>
<dbReference type="InterPro" id="IPR050854">
    <property type="entry name" value="LMBD1_LysCbl_Transport"/>
</dbReference>
<dbReference type="PANTHER" id="PTHR16130">
    <property type="entry name" value="LYSOSOMAL COBALAMIN TRANSPORTER-RELATED"/>
    <property type="match status" value="1"/>
</dbReference>
<dbReference type="PANTHER" id="PTHR16130:SF2">
    <property type="entry name" value="LYSOSOMAL COBALAMIN TRANSPORT ESCORT PROTEIN LMBD1"/>
    <property type="match status" value="1"/>
</dbReference>